<reference evidence="2 4" key="1">
    <citation type="journal article" date="2011" name="Stand. Genomic Sci.">
        <title>Complete genome sequence of Treponema succinifaciens type strain (6091).</title>
        <authorList>
            <person name="Han C."/>
            <person name="Gronow S."/>
            <person name="Teshima H."/>
            <person name="Lapidus A."/>
            <person name="Nolan M."/>
            <person name="Lucas S."/>
            <person name="Hammon N."/>
            <person name="Deshpande S."/>
            <person name="Cheng J.F."/>
            <person name="Zeytun A."/>
            <person name="Tapia R."/>
            <person name="Goodwin L."/>
            <person name="Pitluck S."/>
            <person name="Liolios K."/>
            <person name="Pagani I."/>
            <person name="Ivanova N."/>
            <person name="Mavromatis K."/>
            <person name="Mikhailova N."/>
            <person name="Huntemann M."/>
            <person name="Pati A."/>
            <person name="Chen A."/>
            <person name="Palaniappan K."/>
            <person name="Land M."/>
            <person name="Hauser L."/>
            <person name="Brambilla E.M."/>
            <person name="Rohde M."/>
            <person name="Goker M."/>
            <person name="Woyke T."/>
            <person name="Bristow J."/>
            <person name="Eisen J.A."/>
            <person name="Markowitz V."/>
            <person name="Hugenholtz P."/>
            <person name="Kyrpides N.C."/>
            <person name="Klenk H.P."/>
            <person name="Detter J.C."/>
        </authorList>
    </citation>
    <scope>NUCLEOTIDE SEQUENCE [LARGE SCALE GENOMIC DNA]</scope>
    <source>
        <strain evidence="4">ATCC 33096 / DSM 2489 / 6091</strain>
        <strain evidence="2">DSM 2489</strain>
    </source>
</reference>
<dbReference type="HOGENOM" id="CLU_163140_9_2_12"/>
<dbReference type="EMBL" id="CP002631">
    <property type="protein sequence ID" value="AEB13605.1"/>
    <property type="molecule type" value="Genomic_DNA"/>
</dbReference>
<dbReference type="InterPro" id="IPR018739">
    <property type="entry name" value="DUF2281"/>
</dbReference>
<evidence type="ECO:0000313" key="4">
    <source>
        <dbReference type="Proteomes" id="UP000006852"/>
    </source>
</evidence>
<evidence type="ECO:0000313" key="3">
    <source>
        <dbReference type="EMBL" id="AEB13622.1"/>
    </source>
</evidence>
<dbReference type="KEGG" id="tsu:Tresu_0664"/>
<gene>
    <name evidence="2" type="ordered locus">Tresu_0664</name>
    <name evidence="3" type="ordered locus">Tresu_0681</name>
</gene>
<feature type="domain" description="DUF2281" evidence="1">
    <location>
        <begin position="5"/>
        <end position="74"/>
    </location>
</feature>
<dbReference type="Pfam" id="PF10047">
    <property type="entry name" value="DUF2281"/>
    <property type="match status" value="1"/>
</dbReference>
<dbReference type="STRING" id="869209.Tresu_0664"/>
<name>F2NUP2_TRES6</name>
<sequence length="75" mass="9176">MPLTEVQEKLKKIPDEYLGEVYNYLELLEYKILYKKQNEPSKRKFPNRHPGILKDPNFYMSPDFDEPLEDFKEYM</sequence>
<proteinExistence type="predicted"/>
<dbReference type="KEGG" id="tsu:Tresu_0681"/>
<dbReference type="AlphaFoldDB" id="F2NUP2"/>
<evidence type="ECO:0000259" key="1">
    <source>
        <dbReference type="Pfam" id="PF10047"/>
    </source>
</evidence>
<dbReference type="EMBL" id="CP002631">
    <property type="protein sequence ID" value="AEB13622.1"/>
    <property type="molecule type" value="Genomic_DNA"/>
</dbReference>
<keyword evidence="4" id="KW-1185">Reference proteome</keyword>
<dbReference type="eggNOG" id="ENOG5031CUU">
    <property type="taxonomic scope" value="Bacteria"/>
</dbReference>
<dbReference type="RefSeq" id="WP_013700912.1">
    <property type="nucleotide sequence ID" value="NC_015385.1"/>
</dbReference>
<protein>
    <recommendedName>
        <fullName evidence="1">DUF2281 domain-containing protein</fullName>
    </recommendedName>
</protein>
<dbReference type="GeneID" id="302997876"/>
<dbReference type="Proteomes" id="UP000006852">
    <property type="component" value="Chromosome"/>
</dbReference>
<accession>F2NUP2</accession>
<reference evidence="4" key="2">
    <citation type="submission" date="2011-04" db="EMBL/GenBank/DDBJ databases">
        <title>The complete genome of chromosome of Treponema succinifaciens DSM 2489.</title>
        <authorList>
            <person name="Lucas S."/>
            <person name="Copeland A."/>
            <person name="Lapidus A."/>
            <person name="Bruce D."/>
            <person name="Goodwin L."/>
            <person name="Pitluck S."/>
            <person name="Peters L."/>
            <person name="Kyrpides N."/>
            <person name="Mavromatis K."/>
            <person name="Ivanova N."/>
            <person name="Ovchinnikova G."/>
            <person name="Teshima H."/>
            <person name="Detter J.C."/>
            <person name="Tapia R."/>
            <person name="Han C."/>
            <person name="Land M."/>
            <person name="Hauser L."/>
            <person name="Markowitz V."/>
            <person name="Cheng J.-F."/>
            <person name="Hugenholtz P."/>
            <person name="Woyke T."/>
            <person name="Wu D."/>
            <person name="Gronow S."/>
            <person name="Wellnitz S."/>
            <person name="Brambilla E."/>
            <person name="Klenk H.-P."/>
            <person name="Eisen J.A."/>
        </authorList>
    </citation>
    <scope>NUCLEOTIDE SEQUENCE [LARGE SCALE GENOMIC DNA]</scope>
    <source>
        <strain evidence="4">ATCC 33096 / DSM 2489 / 6091</strain>
    </source>
</reference>
<organism evidence="2 4">
    <name type="scientific">Treponema succinifaciens (strain ATCC 33096 / DSM 2489 / 6091)</name>
    <dbReference type="NCBI Taxonomy" id="869209"/>
    <lineage>
        <taxon>Bacteria</taxon>
        <taxon>Pseudomonadati</taxon>
        <taxon>Spirochaetota</taxon>
        <taxon>Spirochaetia</taxon>
        <taxon>Spirochaetales</taxon>
        <taxon>Treponemataceae</taxon>
        <taxon>Treponema</taxon>
    </lineage>
</organism>
<evidence type="ECO:0000313" key="2">
    <source>
        <dbReference type="EMBL" id="AEB13605.1"/>
    </source>
</evidence>
<dbReference type="OrthoDB" id="361513at2"/>